<dbReference type="RefSeq" id="WP_345056922.1">
    <property type="nucleotide sequence ID" value="NZ_BAAAVM010000101.1"/>
</dbReference>
<evidence type="ECO:0000313" key="1">
    <source>
        <dbReference type="EMBL" id="GAA2771030.1"/>
    </source>
</evidence>
<sequence length="51" mass="5780">MTDHIDIEKLKAIAAEDDERPEVSTMDPQVRTSKYALFPEPKDMSGLEDES</sequence>
<protein>
    <submittedName>
        <fullName evidence="1">Uncharacterized protein</fullName>
    </submittedName>
</protein>
<reference evidence="1 2" key="1">
    <citation type="journal article" date="2019" name="Int. J. Syst. Evol. Microbiol.">
        <title>The Global Catalogue of Microorganisms (GCM) 10K type strain sequencing project: providing services to taxonomists for standard genome sequencing and annotation.</title>
        <authorList>
            <consortium name="The Broad Institute Genomics Platform"/>
            <consortium name="The Broad Institute Genome Sequencing Center for Infectious Disease"/>
            <person name="Wu L."/>
            <person name="Ma J."/>
        </authorList>
    </citation>
    <scope>NUCLEOTIDE SEQUENCE [LARGE SCALE GENOMIC DNA]</scope>
    <source>
        <strain evidence="1 2">JCM 11574</strain>
    </source>
</reference>
<dbReference type="EMBL" id="BAAAVM010000101">
    <property type="protein sequence ID" value="GAA2771030.1"/>
    <property type="molecule type" value="Genomic_DNA"/>
</dbReference>
<comment type="caution">
    <text evidence="1">The sequence shown here is derived from an EMBL/GenBank/DDBJ whole genome shotgun (WGS) entry which is preliminary data.</text>
</comment>
<proteinExistence type="predicted"/>
<organism evidence="1 2">
    <name type="scientific">Streptomyces rameus</name>
    <dbReference type="NCBI Taxonomy" id="68261"/>
    <lineage>
        <taxon>Bacteria</taxon>
        <taxon>Bacillati</taxon>
        <taxon>Actinomycetota</taxon>
        <taxon>Actinomycetes</taxon>
        <taxon>Kitasatosporales</taxon>
        <taxon>Streptomycetaceae</taxon>
        <taxon>Streptomyces</taxon>
    </lineage>
</organism>
<accession>A0ABN3UY79</accession>
<dbReference type="Proteomes" id="UP001500893">
    <property type="component" value="Unassembled WGS sequence"/>
</dbReference>
<gene>
    <name evidence="1" type="ORF">GCM10010521_55730</name>
</gene>
<keyword evidence="2" id="KW-1185">Reference proteome</keyword>
<evidence type="ECO:0000313" key="2">
    <source>
        <dbReference type="Proteomes" id="UP001500893"/>
    </source>
</evidence>
<name>A0ABN3UY79_9ACTN</name>